<feature type="non-terminal residue" evidence="2">
    <location>
        <position position="307"/>
    </location>
</feature>
<reference evidence="2 3" key="1">
    <citation type="journal article" date="2013" name="BMC Genomics">
        <title>The miniature genome of a carnivorous plant Genlisea aurea contains a low number of genes and short non-coding sequences.</title>
        <authorList>
            <person name="Leushkin E.V."/>
            <person name="Sutormin R.A."/>
            <person name="Nabieva E.R."/>
            <person name="Penin A.A."/>
            <person name="Kondrashov A.S."/>
            <person name="Logacheva M.D."/>
        </authorList>
    </citation>
    <scope>NUCLEOTIDE SEQUENCE [LARGE SCALE GENOMIC DNA]</scope>
</reference>
<feature type="region of interest" description="Disordered" evidence="1">
    <location>
        <begin position="187"/>
        <end position="206"/>
    </location>
</feature>
<comment type="caution">
    <text evidence="2">The sequence shown here is derived from an EMBL/GenBank/DDBJ whole genome shotgun (WGS) entry which is preliminary data.</text>
</comment>
<dbReference type="PANTHER" id="PTHR33167">
    <property type="entry name" value="TRANSCRIPTION FACTOR, PUTATIVE (DUF863)-RELATED"/>
    <property type="match status" value="1"/>
</dbReference>
<feature type="region of interest" description="Disordered" evidence="1">
    <location>
        <begin position="283"/>
        <end position="307"/>
    </location>
</feature>
<name>S8D186_9LAMI</name>
<organism evidence="2 3">
    <name type="scientific">Genlisea aurea</name>
    <dbReference type="NCBI Taxonomy" id="192259"/>
    <lineage>
        <taxon>Eukaryota</taxon>
        <taxon>Viridiplantae</taxon>
        <taxon>Streptophyta</taxon>
        <taxon>Embryophyta</taxon>
        <taxon>Tracheophyta</taxon>
        <taxon>Spermatophyta</taxon>
        <taxon>Magnoliopsida</taxon>
        <taxon>eudicotyledons</taxon>
        <taxon>Gunneridae</taxon>
        <taxon>Pentapetalae</taxon>
        <taxon>asterids</taxon>
        <taxon>lamiids</taxon>
        <taxon>Lamiales</taxon>
        <taxon>Lentibulariaceae</taxon>
        <taxon>Genlisea</taxon>
    </lineage>
</organism>
<dbReference type="OrthoDB" id="630817at2759"/>
<feature type="non-terminal residue" evidence="2">
    <location>
        <position position="1"/>
    </location>
</feature>
<keyword evidence="3" id="KW-1185">Reference proteome</keyword>
<dbReference type="Proteomes" id="UP000015453">
    <property type="component" value="Unassembled WGS sequence"/>
</dbReference>
<accession>S8D186</accession>
<gene>
    <name evidence="2" type="ORF">M569_03663</name>
</gene>
<sequence length="307" mass="34293">IDINVACEPDGEGITEEELITEKKKHTKGAVADRVVRDYIDLNASISDCEDQPATSGRATRMLDIDLEAPCPLECVEDDNLLSKTSEKKDDQVVQNECLRNAAELIFAMSSSCLPTNEDVTFHPPREASEESLLLVFANVFIGAESENGKGSKNMDEFEYMTLQLDETKEEDYMPKPVVVDAEDLLSTGRPRRGQPRRGRQRRDFQRDILPGLASLSRHEVTEDLQIFGGFMRAMGHSWNAGMTRRNGAGRGRKRVIVEILPPPPPPPPALIQQLNNIEAGLDDRSLTGWGKTTRRPRRQRCPQGNP</sequence>
<dbReference type="Pfam" id="PF05904">
    <property type="entry name" value="DUF863"/>
    <property type="match status" value="1"/>
</dbReference>
<dbReference type="PANTHER" id="PTHR33167:SF4">
    <property type="entry name" value="TRANSCRIPTION FACTOR, PUTATIVE (DUF863)-RELATED"/>
    <property type="match status" value="1"/>
</dbReference>
<evidence type="ECO:0000313" key="2">
    <source>
        <dbReference type="EMBL" id="EPS71096.1"/>
    </source>
</evidence>
<dbReference type="EMBL" id="AUSU01001407">
    <property type="protein sequence ID" value="EPS71096.1"/>
    <property type="molecule type" value="Genomic_DNA"/>
</dbReference>
<dbReference type="InterPro" id="IPR008581">
    <property type="entry name" value="DUF863_pln"/>
</dbReference>
<feature type="compositionally biased region" description="Basic residues" evidence="1">
    <location>
        <begin position="190"/>
        <end position="201"/>
    </location>
</feature>
<protein>
    <submittedName>
        <fullName evidence="2">Uncharacterized protein</fullName>
    </submittedName>
</protein>
<proteinExistence type="predicted"/>
<dbReference type="AlphaFoldDB" id="S8D186"/>
<evidence type="ECO:0000313" key="3">
    <source>
        <dbReference type="Proteomes" id="UP000015453"/>
    </source>
</evidence>
<evidence type="ECO:0000256" key="1">
    <source>
        <dbReference type="SAM" id="MobiDB-lite"/>
    </source>
</evidence>